<keyword evidence="3" id="KW-1185">Reference proteome</keyword>
<dbReference type="InterPro" id="IPR007111">
    <property type="entry name" value="NACHT_NTPase"/>
</dbReference>
<evidence type="ECO:0000313" key="3">
    <source>
        <dbReference type="Proteomes" id="UP000287563"/>
    </source>
</evidence>
<dbReference type="OrthoDB" id="6382385at2"/>
<dbReference type="InterPro" id="IPR027417">
    <property type="entry name" value="P-loop_NTPase"/>
</dbReference>
<dbReference type="AlphaFoldDB" id="A0A3S4TIK4"/>
<comment type="caution">
    <text evidence="2">The sequence shown here is derived from an EMBL/GenBank/DDBJ whole genome shotgun (WGS) entry which is preliminary data.</text>
</comment>
<reference evidence="2 3" key="1">
    <citation type="submission" date="2018-11" db="EMBL/GenBank/DDBJ databases">
        <title>Photobacterium sp. BEI247 sp. nov., a marine bacterium isolated from Yongle Blue Hole in the South China Sea.</title>
        <authorList>
            <person name="Wang X."/>
        </authorList>
    </citation>
    <scope>NUCLEOTIDE SEQUENCE [LARGE SCALE GENOMIC DNA]</scope>
    <source>
        <strain evidence="3">BEI247</strain>
    </source>
</reference>
<evidence type="ECO:0000313" key="2">
    <source>
        <dbReference type="EMBL" id="RWX53408.1"/>
    </source>
</evidence>
<proteinExistence type="predicted"/>
<dbReference type="Proteomes" id="UP000287563">
    <property type="component" value="Unassembled WGS sequence"/>
</dbReference>
<dbReference type="Pfam" id="PF05729">
    <property type="entry name" value="NACHT"/>
    <property type="match status" value="1"/>
</dbReference>
<feature type="domain" description="NACHT" evidence="1">
    <location>
        <begin position="167"/>
        <end position="324"/>
    </location>
</feature>
<organism evidence="2 3">
    <name type="scientific">Photobacterium chitinilyticum</name>
    <dbReference type="NCBI Taxonomy" id="2485123"/>
    <lineage>
        <taxon>Bacteria</taxon>
        <taxon>Pseudomonadati</taxon>
        <taxon>Pseudomonadota</taxon>
        <taxon>Gammaproteobacteria</taxon>
        <taxon>Vibrionales</taxon>
        <taxon>Vibrionaceae</taxon>
        <taxon>Photobacterium</taxon>
    </lineage>
</organism>
<dbReference type="Gene3D" id="3.40.50.300">
    <property type="entry name" value="P-loop containing nucleotide triphosphate hydrolases"/>
    <property type="match status" value="1"/>
</dbReference>
<dbReference type="SUPFAM" id="SSF52540">
    <property type="entry name" value="P-loop containing nucleoside triphosphate hydrolases"/>
    <property type="match status" value="1"/>
</dbReference>
<gene>
    <name evidence="2" type="ORF">EDI28_21530</name>
</gene>
<protein>
    <submittedName>
        <fullName evidence="2">AAA family ATPase</fullName>
    </submittedName>
</protein>
<evidence type="ECO:0000259" key="1">
    <source>
        <dbReference type="Pfam" id="PF05729"/>
    </source>
</evidence>
<name>A0A3S4TIK4_9GAMM</name>
<accession>A0A3S4TIK4</accession>
<sequence length="764" mass="87939">MLPLLVSRRDLDSVLDTQEVIKVYQKKIYYEYFYFEDRGRVEGFLFIGKNVTIINTLDDFVAKFKVPDILNLYVNKKYNNNGQIDRISHLDKECSKRGLSNKIYDGVSYLEEIIWDATLRSYLKEEHHRRSDYIDQDLFTYSQEPENLGQGIDYFKGVLSDKFGSSTSVIFGRGGVGKTTFCDALKNEIDTGDNKKGVFLIRGEQISNLVNFNDLYIESILDLFEAFKVESNLSNLSKSDFSLNYSCGNILVIIDGLDEIDSALGERFNLEKFFSSLSDLDDRFHNTKIILTTRDYFEKNIVSASPLIRKFKLKGFTEKDIEKYKKIKLSNDSQKTNFDKLLEINKLKNNGFSLPVIINLACQAVLDSSDEHMVQGYESESDYLIGTHVYDSILEYMLAREIDKQKLNTTVDGLFQLLSEIVIDHKNKMSIDDLNEYVELTFNENGDKFLKNPLFNVRDDFLSIKEEALTSLIKSRYLIYLLKNDISRYEKISNILKDSYKGSGDTYNTVCEFVGTTDSDFELNATKLIKKLKESEVNTELTYDKAKYRKAISSLLYALLSNKSSFDKNERSNYIYKLLGGKNNIIDGLHIYGDFYSLSFDSYKVMNSSFSEYNKLSDCHFGKEAEDVFLFCNFSNINIAKVGHLKNCLFENSCKFDKCNIISLLDTKSNANEKKKENIKSNIISIAKYVGTTQRSLNLIKLNTTVNWNKSHKGFIDELKKLGFIQVDKSGYFRLNSDYYDDLPHITLGRFPITLNNIVDCLAK</sequence>
<dbReference type="EMBL" id="RJLM01000014">
    <property type="protein sequence ID" value="RWX53408.1"/>
    <property type="molecule type" value="Genomic_DNA"/>
</dbReference>